<evidence type="ECO:0000313" key="1">
    <source>
        <dbReference type="EMBL" id="SBS42677.1"/>
    </source>
</evidence>
<name>A0A1A8U5N4_NOTFU</name>
<reference evidence="1" key="1">
    <citation type="submission" date="2016-05" db="EMBL/GenBank/DDBJ databases">
        <authorList>
            <person name="Lavstsen T."/>
            <person name="Jespersen J.S."/>
        </authorList>
    </citation>
    <scope>NUCLEOTIDE SEQUENCE</scope>
    <source>
        <tissue evidence="1">Brain</tissue>
    </source>
</reference>
<dbReference type="AlphaFoldDB" id="A0A1A8U5N4"/>
<dbReference type="EMBL" id="HAEJ01002220">
    <property type="protein sequence ID" value="SBS42677.1"/>
    <property type="molecule type" value="Transcribed_RNA"/>
</dbReference>
<gene>
    <name evidence="1" type="primary">Nfu_g_1_010727</name>
</gene>
<dbReference type="EMBL" id="HADY01022628">
    <property type="protein sequence ID" value="SBP61113.1"/>
    <property type="molecule type" value="Transcribed_RNA"/>
</dbReference>
<organism evidence="1">
    <name type="scientific">Nothobranchius furzeri</name>
    <name type="common">Turquoise killifish</name>
    <dbReference type="NCBI Taxonomy" id="105023"/>
    <lineage>
        <taxon>Eukaryota</taxon>
        <taxon>Metazoa</taxon>
        <taxon>Chordata</taxon>
        <taxon>Craniata</taxon>
        <taxon>Vertebrata</taxon>
        <taxon>Euteleostomi</taxon>
        <taxon>Actinopterygii</taxon>
        <taxon>Neopterygii</taxon>
        <taxon>Teleostei</taxon>
        <taxon>Neoteleostei</taxon>
        <taxon>Acanthomorphata</taxon>
        <taxon>Ovalentaria</taxon>
        <taxon>Atherinomorphae</taxon>
        <taxon>Cyprinodontiformes</taxon>
        <taxon>Nothobranchiidae</taxon>
        <taxon>Nothobranchius</taxon>
    </lineage>
</organism>
<protein>
    <submittedName>
        <fullName evidence="1">Uncharacterized protein</fullName>
    </submittedName>
</protein>
<accession>A0A1A8U5N4</accession>
<sequence length="107" mass="12257">MQITPWCKRGCCHDHMGSYCQALASYDVEVVFCQNSSNRCASVMCSLLVHRWAVTLDTINKPISNSKAYLASHYKQQKRGHTLMYYRCLPVLLKEKEASLVLLDDLK</sequence>
<proteinExistence type="predicted"/>
<reference evidence="1" key="2">
    <citation type="submission" date="2016-06" db="EMBL/GenBank/DDBJ databases">
        <title>The genome of a short-lived fish provides insights into sex chromosome evolution and the genetic control of aging.</title>
        <authorList>
            <person name="Reichwald K."/>
            <person name="Felder M."/>
            <person name="Petzold A."/>
            <person name="Koch P."/>
            <person name="Groth M."/>
            <person name="Platzer M."/>
        </authorList>
    </citation>
    <scope>NUCLEOTIDE SEQUENCE</scope>
    <source>
        <tissue evidence="1">Brain</tissue>
    </source>
</reference>